<name>A0A132NGU4_9ACTN</name>
<dbReference type="EMBL" id="LAXD01000001">
    <property type="protein sequence ID" value="KWX03261.1"/>
    <property type="molecule type" value="Genomic_DNA"/>
</dbReference>
<evidence type="ECO:0000313" key="8">
    <source>
        <dbReference type="Proteomes" id="UP000070659"/>
    </source>
</evidence>
<proteinExistence type="predicted"/>
<dbReference type="AlphaFoldDB" id="A0A132NGU4"/>
<sequence>MLDDNTARHFAIRHLPDEIEALIAALRRDQTAPPVLIRLVPDATPLPRRTPARIPGQRRGEAR</sequence>
<dbReference type="Proteomes" id="UP000070188">
    <property type="component" value="Unassembled WGS sequence"/>
</dbReference>
<keyword evidence="6" id="KW-1185">Reference proteome</keyword>
<dbReference type="STRING" id="1469144.LI90_4237"/>
<evidence type="ECO:0000313" key="6">
    <source>
        <dbReference type="Proteomes" id="UP000070188"/>
    </source>
</evidence>
<organism evidence="5 7">
    <name type="scientific">Carbonactinospora thermoautotrophica</name>
    <dbReference type="NCBI Taxonomy" id="1469144"/>
    <lineage>
        <taxon>Bacteria</taxon>
        <taxon>Bacillati</taxon>
        <taxon>Actinomycetota</taxon>
        <taxon>Actinomycetes</taxon>
        <taxon>Kitasatosporales</taxon>
        <taxon>Carbonactinosporaceae</taxon>
        <taxon>Carbonactinospora</taxon>
    </lineage>
</organism>
<dbReference type="RefSeq" id="WP_066890700.1">
    <property type="nucleotide sequence ID" value="NZ_JYIJ01000009.1"/>
</dbReference>
<evidence type="ECO:0000313" key="7">
    <source>
        <dbReference type="Proteomes" id="UP000070598"/>
    </source>
</evidence>
<dbReference type="Proteomes" id="UP000070598">
    <property type="component" value="Unassembled WGS sequence"/>
</dbReference>
<evidence type="ECO:0000313" key="2">
    <source>
        <dbReference type="EMBL" id="KWX03186.1"/>
    </source>
</evidence>
<reference evidence="5 8" key="2">
    <citation type="submission" date="2015-02" db="EMBL/GenBank/DDBJ databases">
        <title>Physiological reanalysis, assessment of diazotrophy, and genome sequences of multiple isolates of Streptomyces thermoautotrophicus.</title>
        <authorList>
            <person name="MacKellar D.C."/>
            <person name="Lieber L."/>
            <person name="Norman J."/>
            <person name="Bolger A."/>
            <person name="Tobin C."/>
            <person name="Murray J.W."/>
            <person name="Prell J."/>
        </authorList>
    </citation>
    <scope>NUCLEOTIDE SEQUENCE [LARGE SCALE GENOMIC DNA]</scope>
    <source>
        <strain evidence="5 8">UBT1</strain>
    </source>
</reference>
<evidence type="ECO:0000313" key="3">
    <source>
        <dbReference type="EMBL" id="KWX03261.1"/>
    </source>
</evidence>
<dbReference type="PATRIC" id="fig|1469144.10.peg.4547"/>
<evidence type="ECO:0000256" key="1">
    <source>
        <dbReference type="SAM" id="MobiDB-lite"/>
    </source>
</evidence>
<evidence type="ECO:0000313" key="4">
    <source>
        <dbReference type="EMBL" id="KWX05895.1"/>
    </source>
</evidence>
<protein>
    <submittedName>
        <fullName evidence="5">Uncharacterized protein</fullName>
    </submittedName>
</protein>
<gene>
    <name evidence="2" type="ORF">LI90_4237</name>
    <name evidence="3" type="ORF">LI90_4312</name>
    <name evidence="4" type="ORF">TH66_00800</name>
    <name evidence="5" type="ORF">TR74_10960</name>
</gene>
<accession>A0A132NGU4</accession>
<feature type="region of interest" description="Disordered" evidence="1">
    <location>
        <begin position="42"/>
        <end position="63"/>
    </location>
</feature>
<reference evidence="2" key="3">
    <citation type="submission" date="2015-04" db="EMBL/GenBank/DDBJ databases">
        <title>Physiological reanalysis, assessment of diazotrophy, and genome sequences of multiple isolates of Streptomyces thermoautotrophicus.</title>
        <authorList>
            <person name="MacKellar D.C."/>
            <person name="Lieber L."/>
            <person name="Norman J."/>
            <person name="Bolger A."/>
            <person name="Tobin C."/>
            <person name="Murray J.W."/>
            <person name="Woodward J."/>
            <person name="Friesen M."/>
            <person name="Prell J."/>
        </authorList>
    </citation>
    <scope>NUCLEOTIDE SEQUENCE [LARGE SCALE GENOMIC DNA]</scope>
    <source>
        <strain evidence="2">H1</strain>
    </source>
</reference>
<comment type="caution">
    <text evidence="5">The sequence shown here is derived from an EMBL/GenBank/DDBJ whole genome shotgun (WGS) entry which is preliminary data.</text>
</comment>
<dbReference type="EMBL" id="LAXD01000001">
    <property type="protein sequence ID" value="KWX03186.1"/>
    <property type="molecule type" value="Genomic_DNA"/>
</dbReference>
<dbReference type="EMBL" id="JYIK01000864">
    <property type="protein sequence ID" value="KWX09216.1"/>
    <property type="molecule type" value="Genomic_DNA"/>
</dbReference>
<evidence type="ECO:0000313" key="5">
    <source>
        <dbReference type="EMBL" id="KWX09216.1"/>
    </source>
</evidence>
<dbReference type="Proteomes" id="UP000070659">
    <property type="component" value="Unassembled WGS sequence"/>
</dbReference>
<dbReference type="EMBL" id="JYIJ01000009">
    <property type="protein sequence ID" value="KWX05895.1"/>
    <property type="molecule type" value="Genomic_DNA"/>
</dbReference>
<reference evidence="6" key="4">
    <citation type="submission" date="2015-04" db="EMBL/GenBank/DDBJ databases">
        <title>Physiological reanalysis, assessment of diazotrophy, and genome sequences of multiple isolates of Streptomyces thermoautotrophicus.</title>
        <authorList>
            <person name="MacKellar D.C."/>
            <person name="Lieber L."/>
            <person name="Norman J."/>
            <person name="Bolger A."/>
            <person name="Tobin C."/>
            <person name="Murray J.W."/>
            <person name="Chang R."/>
            <person name="Ford T."/>
            <person name="Nguyen P.Q."/>
            <person name="Woodward J."/>
            <person name="Permingeat H."/>
            <person name="Joshi N.S."/>
            <person name="Silver P.A."/>
            <person name="Usadel B."/>
            <person name="Rutherford A.W."/>
            <person name="Friesen M."/>
            <person name="Prell J."/>
        </authorList>
    </citation>
    <scope>NUCLEOTIDE SEQUENCE [LARGE SCALE GENOMIC DNA]</scope>
    <source>
        <strain evidence="6">H1</strain>
    </source>
</reference>
<reference evidence="7" key="1">
    <citation type="submission" date="2015-02" db="EMBL/GenBank/DDBJ databases">
        <title>Physiological reanalysis, assessment of diazotrophy, and genome sequences of multiple isolates of Streptomyces thermoautotrophicus.</title>
        <authorList>
            <person name="MacKellar D.C."/>
            <person name="Lieber L."/>
            <person name="Norman J."/>
            <person name="Bolger A."/>
            <person name="Tobin C."/>
            <person name="Murray J.W."/>
            <person name="Friesen M."/>
            <person name="Prell J."/>
        </authorList>
    </citation>
    <scope>NUCLEOTIDE SEQUENCE [LARGE SCALE GENOMIC DNA]</scope>
    <source>
        <strain evidence="7">UBT1</strain>
    </source>
</reference>